<gene>
    <name evidence="5" type="primary">ABSGL_03072.1 scaffold 4127</name>
</gene>
<dbReference type="OrthoDB" id="4915747at2759"/>
<dbReference type="GO" id="GO:0006508">
    <property type="term" value="P:proteolysis"/>
    <property type="evidence" value="ECO:0007669"/>
    <property type="project" value="UniProtKB-KW"/>
</dbReference>
<reference evidence="5" key="1">
    <citation type="submission" date="2016-04" db="EMBL/GenBank/DDBJ databases">
        <authorList>
            <person name="Evans L.H."/>
            <person name="Alamgir A."/>
            <person name="Owens N."/>
            <person name="Weber N.D."/>
            <person name="Virtaneva K."/>
            <person name="Barbian K."/>
            <person name="Babar A."/>
            <person name="Rosenke K."/>
        </authorList>
    </citation>
    <scope>NUCLEOTIDE SEQUENCE [LARGE SCALE GENOMIC DNA]</scope>
    <source>
        <strain evidence="5">CBS 101.48</strain>
    </source>
</reference>
<keyword evidence="2" id="KW-0720">Serine protease</keyword>
<dbReference type="Proteomes" id="UP000078561">
    <property type="component" value="Unassembled WGS sequence"/>
</dbReference>
<dbReference type="InterPro" id="IPR018114">
    <property type="entry name" value="TRYPSIN_HIS"/>
</dbReference>
<sequence>MMKFTFFRQTHSFLLLYIGLHLFLPILLTNGDSELRNENKGTKIVGGQESTANRYPWEVSIALSKNIPTSPEARRNTPPDRKERVHHCDGILLNPYFVLTAAHCVIDLKTFRTFDPPSQLQVGAGSNDLRVFFDRGRIPVAQIFIRQDMYQPGHATSPADIALIRLQTPATSGVPPNQIGFACLLKNRAPIYFPGPLTSIGFGNTHALYYNLKTNQIVSGIQPTRYLKEIQVADITPQASSGNPKAIYCQNRQDLICITALQAPDSTCQGDSGGSLVVSLGSQRPVVVGLISFGDSGLAYMKGKTQRTTCLGQTSYTRISFHLDWINNILRGQFCAV</sequence>
<keyword evidence="2" id="KW-0645">Protease</keyword>
<dbReference type="SUPFAM" id="SSF50494">
    <property type="entry name" value="Trypsin-like serine proteases"/>
    <property type="match status" value="1"/>
</dbReference>
<dbReference type="InterPro" id="IPR051487">
    <property type="entry name" value="Ser/Thr_Proteases_Immune/Dev"/>
</dbReference>
<feature type="chain" id="PRO_5007843245" description="Peptidase S1 domain-containing protein" evidence="3">
    <location>
        <begin position="32"/>
        <end position="337"/>
    </location>
</feature>
<dbReference type="InterPro" id="IPR009003">
    <property type="entry name" value="Peptidase_S1_PA"/>
</dbReference>
<dbReference type="STRING" id="4829.A0A163J796"/>
<dbReference type="PROSITE" id="PS00135">
    <property type="entry name" value="TRYPSIN_SER"/>
    <property type="match status" value="1"/>
</dbReference>
<dbReference type="PANTHER" id="PTHR24256">
    <property type="entry name" value="TRYPTASE-RELATED"/>
    <property type="match status" value="1"/>
</dbReference>
<keyword evidence="1" id="KW-1015">Disulfide bond</keyword>
<dbReference type="EMBL" id="LT551814">
    <property type="protein sequence ID" value="SAL97574.1"/>
    <property type="molecule type" value="Genomic_DNA"/>
</dbReference>
<accession>A0A163J796</accession>
<dbReference type="InterPro" id="IPR001254">
    <property type="entry name" value="Trypsin_dom"/>
</dbReference>
<keyword evidence="2" id="KW-0378">Hydrolase</keyword>
<evidence type="ECO:0000259" key="4">
    <source>
        <dbReference type="PROSITE" id="PS50240"/>
    </source>
</evidence>
<dbReference type="Gene3D" id="2.40.10.10">
    <property type="entry name" value="Trypsin-like serine proteases"/>
    <property type="match status" value="1"/>
</dbReference>
<dbReference type="CDD" id="cd00190">
    <property type="entry name" value="Tryp_SPc"/>
    <property type="match status" value="1"/>
</dbReference>
<dbReference type="PRINTS" id="PR00722">
    <property type="entry name" value="CHYMOTRYPSIN"/>
</dbReference>
<protein>
    <recommendedName>
        <fullName evidence="4">Peptidase S1 domain-containing protein</fullName>
    </recommendedName>
</protein>
<evidence type="ECO:0000256" key="3">
    <source>
        <dbReference type="SAM" id="SignalP"/>
    </source>
</evidence>
<dbReference type="PROSITE" id="PS00134">
    <property type="entry name" value="TRYPSIN_HIS"/>
    <property type="match status" value="1"/>
</dbReference>
<dbReference type="PROSITE" id="PS50240">
    <property type="entry name" value="TRYPSIN_DOM"/>
    <property type="match status" value="1"/>
</dbReference>
<evidence type="ECO:0000256" key="2">
    <source>
        <dbReference type="RuleBase" id="RU363034"/>
    </source>
</evidence>
<evidence type="ECO:0000313" key="5">
    <source>
        <dbReference type="EMBL" id="SAL97574.1"/>
    </source>
</evidence>
<dbReference type="InParanoid" id="A0A163J796"/>
<proteinExistence type="predicted"/>
<dbReference type="InterPro" id="IPR043504">
    <property type="entry name" value="Peptidase_S1_PA_chymotrypsin"/>
</dbReference>
<feature type="signal peptide" evidence="3">
    <location>
        <begin position="1"/>
        <end position="31"/>
    </location>
</feature>
<evidence type="ECO:0000313" key="6">
    <source>
        <dbReference type="Proteomes" id="UP000078561"/>
    </source>
</evidence>
<dbReference type="SMART" id="SM00020">
    <property type="entry name" value="Tryp_SPc"/>
    <property type="match status" value="1"/>
</dbReference>
<name>A0A163J796_ABSGL</name>
<dbReference type="Pfam" id="PF00089">
    <property type="entry name" value="Trypsin"/>
    <property type="match status" value="1"/>
</dbReference>
<feature type="domain" description="Peptidase S1" evidence="4">
    <location>
        <begin position="44"/>
        <end position="331"/>
    </location>
</feature>
<dbReference type="AlphaFoldDB" id="A0A163J796"/>
<keyword evidence="3" id="KW-0732">Signal</keyword>
<keyword evidence="6" id="KW-1185">Reference proteome</keyword>
<dbReference type="InterPro" id="IPR001314">
    <property type="entry name" value="Peptidase_S1A"/>
</dbReference>
<dbReference type="InterPro" id="IPR033116">
    <property type="entry name" value="TRYPSIN_SER"/>
</dbReference>
<dbReference type="GO" id="GO:0004252">
    <property type="term" value="F:serine-type endopeptidase activity"/>
    <property type="evidence" value="ECO:0007669"/>
    <property type="project" value="InterPro"/>
</dbReference>
<evidence type="ECO:0000256" key="1">
    <source>
        <dbReference type="ARBA" id="ARBA00023157"/>
    </source>
</evidence>
<organism evidence="5">
    <name type="scientific">Absidia glauca</name>
    <name type="common">Pin mould</name>
    <dbReference type="NCBI Taxonomy" id="4829"/>
    <lineage>
        <taxon>Eukaryota</taxon>
        <taxon>Fungi</taxon>
        <taxon>Fungi incertae sedis</taxon>
        <taxon>Mucoromycota</taxon>
        <taxon>Mucoromycotina</taxon>
        <taxon>Mucoromycetes</taxon>
        <taxon>Mucorales</taxon>
        <taxon>Cunninghamellaceae</taxon>
        <taxon>Absidia</taxon>
    </lineage>
</organism>